<accession>A0A182F4W3</accession>
<reference evidence="1 2" key="1">
    <citation type="journal article" date="2017" name="G3 (Bethesda)">
        <title>The Physical Genome Mapping of Anopheles albimanus Corrected Scaffold Misassemblies and Identified Interarm Rearrangements in Genus Anopheles.</title>
        <authorList>
            <person name="Artemov G.N."/>
            <person name="Peery A.N."/>
            <person name="Jiang X."/>
            <person name="Tu Z."/>
            <person name="Stegniy V.N."/>
            <person name="Sharakhova M.V."/>
            <person name="Sharakhov I.V."/>
        </authorList>
    </citation>
    <scope>NUCLEOTIDE SEQUENCE [LARGE SCALE GENOMIC DNA]</scope>
    <source>
        <strain evidence="1 2">ALBI9_A</strain>
    </source>
</reference>
<dbReference type="OrthoDB" id="6474464at2759"/>
<dbReference type="PANTHER" id="PTHR12224">
    <property type="entry name" value="BETA-1,4-MANNOSYL-GLYCOPROTEIN BETA-1,4-N-ACETYLGLUCOSAMINYL-TRANSFERASE"/>
    <property type="match status" value="1"/>
</dbReference>
<dbReference type="VEuPathDB" id="VectorBase:AALB20_026580"/>
<organism evidence="1 2">
    <name type="scientific">Anopheles albimanus</name>
    <name type="common">New world malaria mosquito</name>
    <dbReference type="NCBI Taxonomy" id="7167"/>
    <lineage>
        <taxon>Eukaryota</taxon>
        <taxon>Metazoa</taxon>
        <taxon>Ecdysozoa</taxon>
        <taxon>Arthropoda</taxon>
        <taxon>Hexapoda</taxon>
        <taxon>Insecta</taxon>
        <taxon>Pterygota</taxon>
        <taxon>Neoptera</taxon>
        <taxon>Endopterygota</taxon>
        <taxon>Diptera</taxon>
        <taxon>Nematocera</taxon>
        <taxon>Culicoidea</taxon>
        <taxon>Culicidae</taxon>
        <taxon>Anophelinae</taxon>
        <taxon>Anopheles</taxon>
    </lineage>
</organism>
<name>A0A182F4W3_ANOAL</name>
<dbReference type="STRING" id="7167.A0A182F4W3"/>
<dbReference type="Proteomes" id="UP000069272">
    <property type="component" value="Chromosome 2L"/>
</dbReference>
<evidence type="ECO:0000313" key="2">
    <source>
        <dbReference type="Proteomes" id="UP000069272"/>
    </source>
</evidence>
<dbReference type="GO" id="GO:0003830">
    <property type="term" value="F:beta-1,4-mannosylglycoprotein 4-beta-N-acetylglucosaminyltransferase activity"/>
    <property type="evidence" value="ECO:0007669"/>
    <property type="project" value="InterPro"/>
</dbReference>
<dbReference type="RefSeq" id="XP_035776694.1">
    <property type="nucleotide sequence ID" value="XM_035920801.1"/>
</dbReference>
<dbReference type="EnsemblMetazoa" id="AALB001504-RA">
    <property type="protein sequence ID" value="AALB001504-PA"/>
    <property type="gene ID" value="AALB001504"/>
</dbReference>
<protein>
    <recommendedName>
        <fullName evidence="3">Beta-1,4-mannosyl-glycoprotein 4-beta-N-acetylglucosaminyltransferase</fullName>
    </recommendedName>
</protein>
<dbReference type="VEuPathDB" id="VectorBase:AALB001504"/>
<keyword evidence="2" id="KW-1185">Reference proteome</keyword>
<evidence type="ECO:0000313" key="1">
    <source>
        <dbReference type="EnsemblMetazoa" id="AALB001504-PA"/>
    </source>
</evidence>
<reference evidence="1" key="2">
    <citation type="submission" date="2022-08" db="UniProtKB">
        <authorList>
            <consortium name="EnsemblMetazoa"/>
        </authorList>
    </citation>
    <scope>IDENTIFICATION</scope>
    <source>
        <strain evidence="1">STECLA/ALBI9_A</strain>
    </source>
</reference>
<dbReference type="GO" id="GO:0016020">
    <property type="term" value="C:membrane"/>
    <property type="evidence" value="ECO:0007669"/>
    <property type="project" value="InterPro"/>
</dbReference>
<dbReference type="GO" id="GO:0006044">
    <property type="term" value="P:N-acetylglucosamine metabolic process"/>
    <property type="evidence" value="ECO:0007669"/>
    <property type="project" value="TreeGrafter"/>
</dbReference>
<dbReference type="AlphaFoldDB" id="A0A182F4W3"/>
<evidence type="ECO:0008006" key="3">
    <source>
        <dbReference type="Google" id="ProtNLM"/>
    </source>
</evidence>
<dbReference type="KEGG" id="aali:118458389"/>
<dbReference type="Pfam" id="PF04724">
    <property type="entry name" value="Glyco_transf_17"/>
    <property type="match status" value="1"/>
</dbReference>
<dbReference type="InterPro" id="IPR006813">
    <property type="entry name" value="Glyco_trans_17"/>
</dbReference>
<dbReference type="PANTHER" id="PTHR12224:SF0">
    <property type="entry name" value="BETA-1,4-MANNOSYL-GLYCOPROTEIN 4-BETA-N-ACETYLGLUCOSAMINYLTRANSFERASE"/>
    <property type="match status" value="1"/>
</dbReference>
<proteinExistence type="predicted"/>
<dbReference type="GeneID" id="118458389"/>
<sequence>MYPSSKRKLDVRLFLWGLFLLQIALICLFLLFGTLLVTPPTDDISEEIATAEQRQPQNAKAVASSSIGQVWSSFGVRFISHGTSGGASPDAGTKTAESNSPLLRRNFSQGEKAPHGEGFAYYHGDAIGQLLDGKQHPRHPKYRPWIQRALPAPMRANLVFRTVSYPDLHGLRRRKLCFIEGTRRNATIDGGPLLQQPTNNGSSSRINETELQDTGMPVTKAVEAASELINRRDGDDTEDEHVFDAEGSIVAVGEDGLIGRCRCNAQWHGADCGQPEVIWRAFITSKIAAGDRPVDAPRKLARNVIYIVQSTFVSIEVLEIQLMELYEQVSLFVLCDRHPVDPSVPSQKDFSFADHYESTDFLRSLHHRLLIVSDVTCSGRNVFRKVQKYSTKASIRPDDIVLVSGRDEILNRKAVAYLRWYDDWPQPVRFRLKHNVYGFFWQHATNRTVIGSAAVQVSTLREVYASDPDRLLLIDKPVMLIGDLNHFGGWFCRRCYQPGSVVRYFEQRAALYRPGDAQPMLYLPDPKRTTVLNEAYVQQLIASGKDLEDGERPLERISQRMDHYYQPEYVRENSWKFDNIVLNLYARWEDSIAEDDYLS</sequence>